<feature type="chain" id="PRO_5041721519" evidence="8">
    <location>
        <begin position="22"/>
        <end position="559"/>
    </location>
</feature>
<evidence type="ECO:0000256" key="1">
    <source>
        <dbReference type="ARBA" id="ARBA00022536"/>
    </source>
</evidence>
<dbReference type="Proteomes" id="UP001187192">
    <property type="component" value="Unassembled WGS sequence"/>
</dbReference>
<evidence type="ECO:0000256" key="3">
    <source>
        <dbReference type="ARBA" id="ARBA00023157"/>
    </source>
</evidence>
<gene>
    <name evidence="11" type="ORF">TIFTF001_046317</name>
</gene>
<keyword evidence="7" id="KW-0472">Membrane</keyword>
<name>A0AA87ZME5_FICCA</name>
<feature type="domain" description="Protein kinase" evidence="9">
    <location>
        <begin position="496"/>
        <end position="559"/>
    </location>
</feature>
<dbReference type="InterPro" id="IPR051343">
    <property type="entry name" value="G-type_lectin_kinases/EP1-like"/>
</dbReference>
<reference evidence="11" key="1">
    <citation type="submission" date="2023-07" db="EMBL/GenBank/DDBJ databases">
        <title>draft genome sequence of fig (Ficus carica).</title>
        <authorList>
            <person name="Takahashi T."/>
            <person name="Nishimura K."/>
        </authorList>
    </citation>
    <scope>NUCLEOTIDE SEQUENCE</scope>
</reference>
<dbReference type="InterPro" id="IPR017441">
    <property type="entry name" value="Protein_kinase_ATP_BS"/>
</dbReference>
<proteinExistence type="predicted"/>
<feature type="coiled-coil region" evidence="6">
    <location>
        <begin position="517"/>
        <end position="544"/>
    </location>
</feature>
<keyword evidence="3" id="KW-1015">Disulfide bond</keyword>
<feature type="transmembrane region" description="Helical" evidence="7">
    <location>
        <begin position="434"/>
        <end position="457"/>
    </location>
</feature>
<evidence type="ECO:0000256" key="6">
    <source>
        <dbReference type="SAM" id="Coils"/>
    </source>
</evidence>
<dbReference type="PANTHER" id="PTHR47976">
    <property type="entry name" value="G-TYPE LECTIN S-RECEPTOR-LIKE SERINE/THREONINE-PROTEIN KINASE SD2-5"/>
    <property type="match status" value="1"/>
</dbReference>
<dbReference type="PROSITE" id="PS00107">
    <property type="entry name" value="PROTEIN_KINASE_ATP"/>
    <property type="match status" value="1"/>
</dbReference>
<organism evidence="11 12">
    <name type="scientific">Ficus carica</name>
    <name type="common">Common fig</name>
    <dbReference type="NCBI Taxonomy" id="3494"/>
    <lineage>
        <taxon>Eukaryota</taxon>
        <taxon>Viridiplantae</taxon>
        <taxon>Streptophyta</taxon>
        <taxon>Embryophyta</taxon>
        <taxon>Tracheophyta</taxon>
        <taxon>Spermatophyta</taxon>
        <taxon>Magnoliopsida</taxon>
        <taxon>eudicotyledons</taxon>
        <taxon>Gunneridae</taxon>
        <taxon>Pentapetalae</taxon>
        <taxon>rosids</taxon>
        <taxon>fabids</taxon>
        <taxon>Rosales</taxon>
        <taxon>Moraceae</taxon>
        <taxon>Ficeae</taxon>
        <taxon>Ficus</taxon>
    </lineage>
</organism>
<keyword evidence="7" id="KW-0812">Transmembrane</keyword>
<evidence type="ECO:0000259" key="10">
    <source>
        <dbReference type="PROSITE" id="PS50927"/>
    </source>
</evidence>
<dbReference type="PANTHER" id="PTHR47976:SF7">
    <property type="entry name" value="RECEPTOR-LIKE SERINE_THREONINE-PROTEIN KINASE"/>
    <property type="match status" value="1"/>
</dbReference>
<dbReference type="InterPro" id="IPR011009">
    <property type="entry name" value="Kinase-like_dom_sf"/>
</dbReference>
<feature type="non-terminal residue" evidence="11">
    <location>
        <position position="559"/>
    </location>
</feature>
<accession>A0AA87ZME5</accession>
<dbReference type="PROSITE" id="PS50927">
    <property type="entry name" value="BULB_LECTIN"/>
    <property type="match status" value="1"/>
</dbReference>
<keyword evidence="4" id="KW-0325">Glycoprotein</keyword>
<dbReference type="InterPro" id="IPR000858">
    <property type="entry name" value="S_locus_glycoprot_dom"/>
</dbReference>
<keyword evidence="1" id="KW-0245">EGF-like domain</keyword>
<keyword evidence="5" id="KW-0067">ATP-binding</keyword>
<evidence type="ECO:0000256" key="8">
    <source>
        <dbReference type="SAM" id="SignalP"/>
    </source>
</evidence>
<dbReference type="SUPFAM" id="SSF56112">
    <property type="entry name" value="Protein kinase-like (PK-like)"/>
    <property type="match status" value="1"/>
</dbReference>
<evidence type="ECO:0000256" key="2">
    <source>
        <dbReference type="ARBA" id="ARBA00022729"/>
    </source>
</evidence>
<feature type="binding site" evidence="5">
    <location>
        <position position="526"/>
    </location>
    <ligand>
        <name>ATP</name>
        <dbReference type="ChEBI" id="CHEBI:30616"/>
    </ligand>
</feature>
<evidence type="ECO:0000259" key="9">
    <source>
        <dbReference type="PROSITE" id="PS50011"/>
    </source>
</evidence>
<dbReference type="Pfam" id="PF01453">
    <property type="entry name" value="B_lectin"/>
    <property type="match status" value="1"/>
</dbReference>
<dbReference type="GO" id="GO:0005524">
    <property type="term" value="F:ATP binding"/>
    <property type="evidence" value="ECO:0007669"/>
    <property type="project" value="UniProtKB-UniRule"/>
</dbReference>
<dbReference type="GO" id="GO:0048544">
    <property type="term" value="P:recognition of pollen"/>
    <property type="evidence" value="ECO:0007669"/>
    <property type="project" value="InterPro"/>
</dbReference>
<dbReference type="Gene3D" id="3.30.200.20">
    <property type="entry name" value="Phosphorylase Kinase, domain 1"/>
    <property type="match status" value="1"/>
</dbReference>
<feature type="domain" description="Bulb-type lectin" evidence="10">
    <location>
        <begin position="25"/>
        <end position="145"/>
    </location>
</feature>
<protein>
    <submittedName>
        <fullName evidence="11">Uncharacterized protein</fullName>
    </submittedName>
</protein>
<dbReference type="InterPro" id="IPR000719">
    <property type="entry name" value="Prot_kinase_dom"/>
</dbReference>
<dbReference type="PROSITE" id="PS50011">
    <property type="entry name" value="PROTEIN_KINASE_DOM"/>
    <property type="match status" value="1"/>
</dbReference>
<dbReference type="SMART" id="SM00108">
    <property type="entry name" value="B_lectin"/>
    <property type="match status" value="1"/>
</dbReference>
<dbReference type="GO" id="GO:0004672">
    <property type="term" value="F:protein kinase activity"/>
    <property type="evidence" value="ECO:0007669"/>
    <property type="project" value="InterPro"/>
</dbReference>
<keyword evidence="7" id="KW-1133">Transmembrane helix</keyword>
<evidence type="ECO:0000256" key="4">
    <source>
        <dbReference type="ARBA" id="ARBA00023180"/>
    </source>
</evidence>
<dbReference type="Pfam" id="PF00954">
    <property type="entry name" value="S_locus_glycop"/>
    <property type="match status" value="1"/>
</dbReference>
<evidence type="ECO:0000256" key="7">
    <source>
        <dbReference type="SAM" id="Phobius"/>
    </source>
</evidence>
<dbReference type="FunFam" id="2.90.10.10:FF:000026">
    <property type="entry name" value="Serine/threonine-protein kinase"/>
    <property type="match status" value="1"/>
</dbReference>
<feature type="signal peptide" evidence="8">
    <location>
        <begin position="1"/>
        <end position="21"/>
    </location>
</feature>
<keyword evidence="2 8" id="KW-0732">Signal</keyword>
<dbReference type="Gene3D" id="2.90.10.10">
    <property type="entry name" value="Bulb-type lectin domain"/>
    <property type="match status" value="2"/>
</dbReference>
<dbReference type="InterPro" id="IPR001245">
    <property type="entry name" value="Ser-Thr/Tyr_kinase_cat_dom"/>
</dbReference>
<evidence type="ECO:0000313" key="12">
    <source>
        <dbReference type="Proteomes" id="UP001187192"/>
    </source>
</evidence>
<dbReference type="AlphaFoldDB" id="A0AA87ZME5"/>
<keyword evidence="12" id="KW-1185">Reference proteome</keyword>
<dbReference type="Pfam" id="PF07714">
    <property type="entry name" value="PK_Tyr_Ser-Thr"/>
    <property type="match status" value="1"/>
</dbReference>
<keyword evidence="5" id="KW-0547">Nucleotide-binding</keyword>
<dbReference type="EMBL" id="BTGU01004578">
    <property type="protein sequence ID" value="GMN29266.1"/>
    <property type="molecule type" value="Genomic_DNA"/>
</dbReference>
<keyword evidence="6" id="KW-0175">Coiled coil</keyword>
<dbReference type="SUPFAM" id="SSF51110">
    <property type="entry name" value="alpha-D-mannose-specific plant lectins"/>
    <property type="match status" value="1"/>
</dbReference>
<evidence type="ECO:0000313" key="11">
    <source>
        <dbReference type="EMBL" id="GMN29266.1"/>
    </source>
</evidence>
<comment type="caution">
    <text evidence="11">The sequence shown here is derived from an EMBL/GenBank/DDBJ whole genome shotgun (WGS) entry which is preliminary data.</text>
</comment>
<dbReference type="InterPro" id="IPR036426">
    <property type="entry name" value="Bulb-type_lectin_dom_sf"/>
</dbReference>
<evidence type="ECO:0000256" key="5">
    <source>
        <dbReference type="PROSITE-ProRule" id="PRU10141"/>
    </source>
</evidence>
<sequence length="559" mass="62786">MASLIILLLLAFVLLFAGSEAQQRQSNISLGSSITPRDQNSSWLSNSGLYAFGFYKQGDGFSVGIFMAGIHEKTVVWTANRDSSPVTTNATLQFTSEGRFVLLPTTGEVQYIGNINQPASSASMLNSGNLVLYSSNGTTVWESFNNPTNTLLPTQRLRAGNELVSSASESDYSSGRFRLKMQNDGYLVQYPVRTPDTGPYAYYASVKDGGEDNISLVFDANINLYLENSTGVNIKNITDRQYLIEDGIYLVRIDVDGIFRLYSYSRRRSNSTWLIKWSSSYDKCDPKGLCGFNMYCVLNDQEADCRCLPGFDFVKKGNWSTGCKRNFVANSCTDESNSLAYDIEEVPNTGWLDFPYSTQQVQEKEGCIQACSDDCNCEAAFYKNGQCRKQRMPLQYGRRSLDDTNVALIKVFASTPHAKTGVPIESVERIRKDILVISISLFSLCFAMLVISVVVLWRRNFYAYKKVNQRYQDVESMGNEVNLRSFTYEELEIMTDGFKEEIGKGSFGTVYSGTIMNSQKQVAVKKLEKLLEEGETEFQNEMKSIGRTHHKNLVQLLGY</sequence>
<dbReference type="InterPro" id="IPR001480">
    <property type="entry name" value="Bulb-type_lectin_dom"/>
</dbReference>
<dbReference type="FunFam" id="2.90.10.10:FF:000013">
    <property type="entry name" value="G-type lectin S-receptor-like serine/threonine-protein kinase LECRK1"/>
    <property type="match status" value="1"/>
</dbReference>